<name>V6M747_9EUKA</name>
<dbReference type="InterPro" id="IPR015943">
    <property type="entry name" value="WD40/YVTN_repeat-like_dom_sf"/>
</dbReference>
<accession>V6M747</accession>
<dbReference type="SMART" id="SM00320">
    <property type="entry name" value="WD40"/>
    <property type="match status" value="3"/>
</dbReference>
<dbReference type="EMBL" id="AUWU02000007">
    <property type="protein sequence ID" value="KAH0570495.1"/>
    <property type="molecule type" value="Genomic_DNA"/>
</dbReference>
<dbReference type="PANTHER" id="PTHR19919">
    <property type="entry name" value="WD REPEAT CONTAINING PROTEIN"/>
    <property type="match status" value="1"/>
</dbReference>
<dbReference type="VEuPathDB" id="GiardiaDB:SS50377_26775"/>
<reference evidence="4" key="2">
    <citation type="submission" date="2020-12" db="EMBL/GenBank/DDBJ databases">
        <title>New Spironucleus salmonicida genome in near-complete chromosomes.</title>
        <authorList>
            <person name="Xu F."/>
            <person name="Kurt Z."/>
            <person name="Jimenez-Gonzalez A."/>
            <person name="Astvaldsson A."/>
            <person name="Andersson J.O."/>
            <person name="Svard S.G."/>
        </authorList>
    </citation>
    <scope>NUCLEOTIDE SEQUENCE</scope>
    <source>
        <strain evidence="4">ATCC 50377</strain>
    </source>
</reference>
<protein>
    <submittedName>
        <fullName evidence="4">WD40 repeat protein</fullName>
    </submittedName>
</protein>
<dbReference type="EMBL" id="KI545953">
    <property type="protein sequence ID" value="EST49244.1"/>
    <property type="molecule type" value="Genomic_DNA"/>
</dbReference>
<keyword evidence="2" id="KW-0677">Repeat</keyword>
<sequence>MQEQKVYRNQFSQRQFALDINDQHIVTSSFDLEQPNNLTLTRFSQQHYNPFQQLASTPIHFPPTSIKFLPQNPDLILTSSDCLRIYKYEYGHLNLIQSLKPDFRTQSPVLSISIPKNQPHLCAATSSDGLLALYDLSRNQPISITAVSEKSAQDVCEYLGNTFLVSSETGEIRIFDPRAPKSSQLIAQSGKPVVKVRTDCNNVFFLENDTNYINVTDIRFTSQIEQLKKHDKAVQSISLGENMFVTTGNDGRCYMWQKSNLKPVMCYICGIGCQNSAINGNFTYLLSGSQLECLRVDQ</sequence>
<evidence type="ECO:0000256" key="1">
    <source>
        <dbReference type="ARBA" id="ARBA00022574"/>
    </source>
</evidence>
<organism evidence="3">
    <name type="scientific">Spironucleus salmonicida</name>
    <dbReference type="NCBI Taxonomy" id="348837"/>
    <lineage>
        <taxon>Eukaryota</taxon>
        <taxon>Metamonada</taxon>
        <taxon>Diplomonadida</taxon>
        <taxon>Hexamitidae</taxon>
        <taxon>Hexamitinae</taxon>
        <taxon>Spironucleus</taxon>
    </lineage>
</organism>
<evidence type="ECO:0000313" key="5">
    <source>
        <dbReference type="Proteomes" id="UP000018208"/>
    </source>
</evidence>
<evidence type="ECO:0000313" key="3">
    <source>
        <dbReference type="EMBL" id="EST49244.1"/>
    </source>
</evidence>
<dbReference type="Proteomes" id="UP000018208">
    <property type="component" value="Unassembled WGS sequence"/>
</dbReference>
<proteinExistence type="predicted"/>
<reference evidence="3 4" key="1">
    <citation type="journal article" date="2014" name="PLoS Genet.">
        <title>The Genome of Spironucleus salmonicida Highlights a Fish Pathogen Adapted to Fluctuating Environments.</title>
        <authorList>
            <person name="Xu F."/>
            <person name="Jerlstrom-Hultqvist J."/>
            <person name="Einarsson E."/>
            <person name="Astvaldsson A."/>
            <person name="Svard S.G."/>
            <person name="Andersson J.O."/>
        </authorList>
    </citation>
    <scope>NUCLEOTIDE SEQUENCE</scope>
    <source>
        <strain evidence="4">ATCC 50377</strain>
    </source>
</reference>
<dbReference type="InterPro" id="IPR001680">
    <property type="entry name" value="WD40_rpt"/>
</dbReference>
<dbReference type="Gene3D" id="2.130.10.10">
    <property type="entry name" value="YVTN repeat-like/Quinoprotein amine dehydrogenase"/>
    <property type="match status" value="1"/>
</dbReference>
<evidence type="ECO:0000256" key="2">
    <source>
        <dbReference type="ARBA" id="ARBA00022737"/>
    </source>
</evidence>
<evidence type="ECO:0000313" key="4">
    <source>
        <dbReference type="EMBL" id="KAH0570495.1"/>
    </source>
</evidence>
<dbReference type="OrthoDB" id="24670at2759"/>
<dbReference type="SUPFAM" id="SSF50978">
    <property type="entry name" value="WD40 repeat-like"/>
    <property type="match status" value="1"/>
</dbReference>
<keyword evidence="5" id="KW-1185">Reference proteome</keyword>
<dbReference type="Pfam" id="PF00400">
    <property type="entry name" value="WD40"/>
    <property type="match status" value="1"/>
</dbReference>
<dbReference type="AlphaFoldDB" id="V6M747"/>
<gene>
    <name evidence="3" type="ORF">SS50377_10464</name>
    <name evidence="4" type="ORF">SS50377_26775</name>
</gene>
<dbReference type="InterPro" id="IPR036322">
    <property type="entry name" value="WD40_repeat_dom_sf"/>
</dbReference>
<dbReference type="InterPro" id="IPR045159">
    <property type="entry name" value="DCAF7-like"/>
</dbReference>
<keyword evidence="1" id="KW-0853">WD repeat</keyword>